<dbReference type="PANTHER" id="PTHR42659">
    <property type="entry name" value="XANTHINE DEHYDROGENASE SUBUNIT C-RELATED"/>
    <property type="match status" value="1"/>
</dbReference>
<dbReference type="InterPro" id="IPR016166">
    <property type="entry name" value="FAD-bd_PCMH"/>
</dbReference>
<organism evidence="3 4">
    <name type="scientific">Hymenobacter canadensis</name>
    <dbReference type="NCBI Taxonomy" id="2999067"/>
    <lineage>
        <taxon>Bacteria</taxon>
        <taxon>Pseudomonadati</taxon>
        <taxon>Bacteroidota</taxon>
        <taxon>Cytophagia</taxon>
        <taxon>Cytophagales</taxon>
        <taxon>Hymenobacteraceae</taxon>
        <taxon>Hymenobacter</taxon>
    </lineage>
</organism>
<dbReference type="RefSeq" id="WP_269561132.1">
    <property type="nucleotide sequence ID" value="NZ_CP114767.1"/>
</dbReference>
<dbReference type="EMBL" id="CP114767">
    <property type="protein sequence ID" value="WBA43087.1"/>
    <property type="molecule type" value="Genomic_DNA"/>
</dbReference>
<dbReference type="PROSITE" id="PS51387">
    <property type="entry name" value="FAD_PCMH"/>
    <property type="match status" value="1"/>
</dbReference>
<keyword evidence="1" id="KW-0285">Flavoprotein</keyword>
<name>A0ABY7LUJ9_9BACT</name>
<dbReference type="SUPFAM" id="SSF55447">
    <property type="entry name" value="CO dehydrogenase flavoprotein C-terminal domain-like"/>
    <property type="match status" value="1"/>
</dbReference>
<dbReference type="Gene3D" id="3.30.43.10">
    <property type="entry name" value="Uridine Diphospho-n-acetylenolpyruvylglucosamine Reductase, domain 2"/>
    <property type="match status" value="1"/>
</dbReference>
<dbReference type="Proteomes" id="UP001211005">
    <property type="component" value="Chromosome"/>
</dbReference>
<dbReference type="Gene3D" id="3.30.390.50">
    <property type="entry name" value="CO dehydrogenase flavoprotein, C-terminal domain"/>
    <property type="match status" value="1"/>
</dbReference>
<protein>
    <submittedName>
        <fullName evidence="3">Xanthine dehydrogenase family protein subunit M</fullName>
    </submittedName>
</protein>
<reference evidence="3 4" key="1">
    <citation type="submission" date="2022-12" db="EMBL/GenBank/DDBJ databases">
        <title>Hymenobacter canadensis sp. nov. isolated from lake water of the Cambridge Bay, Canada.</title>
        <authorList>
            <person name="Kim W.H."/>
            <person name="Lee Y.M."/>
        </authorList>
    </citation>
    <scope>NUCLEOTIDE SEQUENCE [LARGE SCALE GENOMIC DNA]</scope>
    <source>
        <strain evidence="3 4">PAMC 29467</strain>
    </source>
</reference>
<dbReference type="InterPro" id="IPR036683">
    <property type="entry name" value="CO_DH_flav_C_dom_sf"/>
</dbReference>
<evidence type="ECO:0000259" key="2">
    <source>
        <dbReference type="PROSITE" id="PS51387"/>
    </source>
</evidence>
<gene>
    <name evidence="3" type="ORF">O3303_05855</name>
</gene>
<proteinExistence type="predicted"/>
<keyword evidence="1" id="KW-0274">FAD</keyword>
<dbReference type="Pfam" id="PF03450">
    <property type="entry name" value="CO_deh_flav_C"/>
    <property type="match status" value="1"/>
</dbReference>
<dbReference type="Pfam" id="PF00941">
    <property type="entry name" value="FAD_binding_5"/>
    <property type="match status" value="1"/>
</dbReference>
<dbReference type="InterPro" id="IPR002346">
    <property type="entry name" value="Mopterin_DH_FAD-bd"/>
</dbReference>
<evidence type="ECO:0000313" key="4">
    <source>
        <dbReference type="Proteomes" id="UP001211005"/>
    </source>
</evidence>
<sequence length="350" mass="36342">MNPFQYQRAGSAAEAVALVAQDPAATFIAGGTSEVDLLKEGVHQPSRLVDLAGLPPGTIAPLNGGLRLGASVSNSAAALHPEIRQRYTAVSEALLAGASTQIRNMATMAGNPLQRTRCPYFRDSGQPCNKRTPGSGCAALGGLNRVHAIFGASSSCVATQPSDLAVALAALDAQVQTTGPGGSRTIAFPDLHRLPGDTPHRDTVLEHGELITAIDLPAFTGRSHYLKVRERASYAYALVSCAVALEMDGTRIRRARIALGGVAHKPWRVPAAEALLAGRKPTEKLFLAAAERAFADAKPLEHNGYKVPMGRSLLLRALLETSGLQPLAGPAGTAFAASVGGVAGLVSSPR</sequence>
<dbReference type="InterPro" id="IPR016169">
    <property type="entry name" value="FAD-bd_PCMH_sub2"/>
</dbReference>
<dbReference type="SMART" id="SM01092">
    <property type="entry name" value="CO_deh_flav_C"/>
    <property type="match status" value="1"/>
</dbReference>
<feature type="domain" description="FAD-binding PCMH-type" evidence="2">
    <location>
        <begin position="1"/>
        <end position="221"/>
    </location>
</feature>
<evidence type="ECO:0000256" key="1">
    <source>
        <dbReference type="ARBA" id="ARBA00022827"/>
    </source>
</evidence>
<dbReference type="InterPro" id="IPR005107">
    <property type="entry name" value="CO_DH_flav_C"/>
</dbReference>
<accession>A0ABY7LUJ9</accession>
<dbReference type="SUPFAM" id="SSF56176">
    <property type="entry name" value="FAD-binding/transporter-associated domain-like"/>
    <property type="match status" value="1"/>
</dbReference>
<dbReference type="InterPro" id="IPR016167">
    <property type="entry name" value="FAD-bd_PCMH_sub1"/>
</dbReference>
<keyword evidence="4" id="KW-1185">Reference proteome</keyword>
<dbReference type="Gene3D" id="3.30.465.10">
    <property type="match status" value="1"/>
</dbReference>
<dbReference type="PANTHER" id="PTHR42659:SF1">
    <property type="entry name" value="OXIDOREDUCTASE"/>
    <property type="match status" value="1"/>
</dbReference>
<evidence type="ECO:0000313" key="3">
    <source>
        <dbReference type="EMBL" id="WBA43087.1"/>
    </source>
</evidence>
<dbReference type="InterPro" id="IPR051312">
    <property type="entry name" value="Diverse_Substr_Oxidored"/>
</dbReference>
<dbReference type="InterPro" id="IPR036318">
    <property type="entry name" value="FAD-bd_PCMH-like_sf"/>
</dbReference>